<name>A0A498QST0_9MYCO</name>
<keyword evidence="4" id="KW-1185">Reference proteome</keyword>
<dbReference type="RefSeq" id="WP_063468379.1">
    <property type="nucleotide sequence ID" value="NZ_UPHN01000015.1"/>
</dbReference>
<evidence type="ECO:0000256" key="1">
    <source>
        <dbReference type="ARBA" id="ARBA00004328"/>
    </source>
</evidence>
<dbReference type="Pfam" id="PF05065">
    <property type="entry name" value="Phage_capsid"/>
    <property type="match status" value="1"/>
</dbReference>
<dbReference type="Gene3D" id="3.30.2320.10">
    <property type="entry name" value="hypothetical protein PF0899 domain"/>
    <property type="match status" value="1"/>
</dbReference>
<dbReference type="EMBL" id="UPHU01000001">
    <property type="protein sequence ID" value="VBA49763.1"/>
    <property type="molecule type" value="Genomic_DNA"/>
</dbReference>
<dbReference type="Gene3D" id="3.30.2400.10">
    <property type="entry name" value="Major capsid protein gp5"/>
    <property type="match status" value="1"/>
</dbReference>
<accession>A0A498QST0</accession>
<feature type="domain" description="Phage capsid-like C-terminal" evidence="2">
    <location>
        <begin position="136"/>
        <end position="398"/>
    </location>
</feature>
<organism evidence="3 4">
    <name type="scientific">Mycobacterium pseudokansasii</name>
    <dbReference type="NCBI Taxonomy" id="2341080"/>
    <lineage>
        <taxon>Bacteria</taxon>
        <taxon>Bacillati</taxon>
        <taxon>Actinomycetota</taxon>
        <taxon>Actinomycetes</taxon>
        <taxon>Mycobacteriales</taxon>
        <taxon>Mycobacteriaceae</taxon>
        <taxon>Mycobacterium</taxon>
    </lineage>
</organism>
<proteinExistence type="predicted"/>
<dbReference type="Proteomes" id="UP000268285">
    <property type="component" value="Unassembled WGS sequence"/>
</dbReference>
<dbReference type="AlphaFoldDB" id="A0A498QST0"/>
<gene>
    <name evidence="3" type="ORF">LAUMK142_02172</name>
</gene>
<dbReference type="OrthoDB" id="8444243at2"/>
<sequence length="402" mass="43225">MSGLEQTLARLQRLRDDTDAQRRAIVSLAESEQRERLSEQETAEFRSLSDIVADLSERCQHIRGEIQRSGRLDPEALIVRTATATVGGSAATTEAWARTAARELREALGGSESRAVVSGSVDVPALIPASVAAIPHPTRLIDLLVNRTPVDGMAYETYVQTARTNNAAPTADLATKPTSALTVKAVQDRCRVFAHLSEPVPYRIWASNEAITSWLVDEMAAGVWDSIEHAAINGNGSGEMPMGVLGLEGFTTPSDRTHVPWTTDLPTTLRSAVTALQNLGEQPTGWALSPADAQAVDLLRWSTDGGFLSRGYDSSPDAQASLADNIFGPTRPRVVSPSIPQGMAVLADWRQLKLFLNGTMQLLVNAFGDSLFQANAVQVRGELHAGINVLRPKAFAIVDLTA</sequence>
<comment type="subcellular location">
    <subcellularLocation>
        <location evidence="1">Virion</location>
    </subcellularLocation>
</comment>
<dbReference type="NCBIfam" id="TIGR01554">
    <property type="entry name" value="major_cap_HK97"/>
    <property type="match status" value="1"/>
</dbReference>
<evidence type="ECO:0000313" key="3">
    <source>
        <dbReference type="EMBL" id="VBA49763.1"/>
    </source>
</evidence>
<reference evidence="3 4" key="1">
    <citation type="submission" date="2018-09" db="EMBL/GenBank/DDBJ databases">
        <authorList>
            <person name="Tagini F."/>
        </authorList>
    </citation>
    <scope>NUCLEOTIDE SEQUENCE [LARGE SCALE GENOMIC DNA]</scope>
    <source>
        <strain evidence="3 4">MK142</strain>
    </source>
</reference>
<dbReference type="InterPro" id="IPR024455">
    <property type="entry name" value="Phage_capsid"/>
</dbReference>
<evidence type="ECO:0000259" key="2">
    <source>
        <dbReference type="Pfam" id="PF05065"/>
    </source>
</evidence>
<dbReference type="SUPFAM" id="SSF56563">
    <property type="entry name" value="Major capsid protein gp5"/>
    <property type="match status" value="1"/>
</dbReference>
<dbReference type="InterPro" id="IPR054612">
    <property type="entry name" value="Phage_capsid-like_C"/>
</dbReference>
<evidence type="ECO:0000313" key="4">
    <source>
        <dbReference type="Proteomes" id="UP000268285"/>
    </source>
</evidence>
<protein>
    <recommendedName>
        <fullName evidence="2">Phage capsid-like C-terminal domain-containing protein</fullName>
    </recommendedName>
</protein>